<dbReference type="PANTHER" id="PTHR40448:SF1">
    <property type="entry name" value="TWO-COMPONENT SENSOR HISTIDINE KINASE"/>
    <property type="match status" value="1"/>
</dbReference>
<dbReference type="Proteomes" id="UP001321804">
    <property type="component" value="Chromosome"/>
</dbReference>
<evidence type="ECO:0000313" key="4">
    <source>
        <dbReference type="Proteomes" id="UP001321804"/>
    </source>
</evidence>
<dbReference type="AlphaFoldDB" id="A0AAU9DJP1"/>
<feature type="transmembrane region" description="Helical" evidence="1">
    <location>
        <begin position="177"/>
        <end position="195"/>
    </location>
</feature>
<feature type="domain" description="Sensor histidine kinase NatK-like C-terminal" evidence="2">
    <location>
        <begin position="323"/>
        <end position="424"/>
    </location>
</feature>
<dbReference type="GO" id="GO:0042802">
    <property type="term" value="F:identical protein binding"/>
    <property type="evidence" value="ECO:0007669"/>
    <property type="project" value="TreeGrafter"/>
</dbReference>
<dbReference type="EMBL" id="AP026801">
    <property type="protein sequence ID" value="BDR55624.1"/>
    <property type="molecule type" value="Genomic_DNA"/>
</dbReference>
<evidence type="ECO:0000259" key="2">
    <source>
        <dbReference type="Pfam" id="PF14501"/>
    </source>
</evidence>
<dbReference type="InterPro" id="IPR032834">
    <property type="entry name" value="NatK-like_C"/>
</dbReference>
<dbReference type="SUPFAM" id="SSF55874">
    <property type="entry name" value="ATPase domain of HSP90 chaperone/DNA topoisomerase II/histidine kinase"/>
    <property type="match status" value="1"/>
</dbReference>
<dbReference type="InterPro" id="IPR036890">
    <property type="entry name" value="HATPase_C_sf"/>
</dbReference>
<gene>
    <name evidence="3" type="primary">comD</name>
    <name evidence="3" type="ORF">KIMC2_01860</name>
</gene>
<feature type="transmembrane region" description="Helical" evidence="1">
    <location>
        <begin position="70"/>
        <end position="94"/>
    </location>
</feature>
<name>A0AAU9DJP1_9LACO</name>
<accession>A0AAU9DJP1</accession>
<organism evidence="3 4">
    <name type="scientific">Xylocopilactobacillus apis</name>
    <dbReference type="NCBI Taxonomy" id="2932183"/>
    <lineage>
        <taxon>Bacteria</taxon>
        <taxon>Bacillati</taxon>
        <taxon>Bacillota</taxon>
        <taxon>Bacilli</taxon>
        <taxon>Lactobacillales</taxon>
        <taxon>Lactobacillaceae</taxon>
        <taxon>Xylocopilactobacillus</taxon>
    </lineage>
</organism>
<sequence length="429" mass="50281">MHLVIAFTQVLLLWGIYYSVARKISLFGFAYSVLYFFACFAFLTRLSVFMIIPFFFVYSLLKKFSISQSIFLSVYSASVALILTNFVEQTFMIFVSDQVFKEYNDIFTIISLILPIFLHYIVTKIYRIDWRLLNRNNEYIQKKIISPLNIIISLIFIIFLGVYFYEFYYNRQDIDSSRYLVFFLIFIFFGIETFISQKIDRYFQHELQEIKDKQIQQLGSYTSEIEAMYQTLRGFRHDYLNIFLTLKSSIKAGDITEIRQIYGEMENSSSMDLTTAVDFSDLSNVKNSALKSVLYWKLTEAKKDHIQVELEIEEVIDDLEVDLIDLVRMISILIDNATEEAKKTAEPMLKLALFKKDETLMLVIQNNTNETNIPLGKIFNANFSTKKNHQGIGLYNLKKIVDSYDFVELDTEVSNNSFTQIISINEEQL</sequence>
<evidence type="ECO:0000313" key="3">
    <source>
        <dbReference type="EMBL" id="BDR55624.1"/>
    </source>
</evidence>
<keyword evidence="1" id="KW-1133">Transmembrane helix</keyword>
<dbReference type="Gene3D" id="3.30.565.10">
    <property type="entry name" value="Histidine kinase-like ATPase, C-terminal domain"/>
    <property type="match status" value="1"/>
</dbReference>
<evidence type="ECO:0000256" key="1">
    <source>
        <dbReference type="SAM" id="Phobius"/>
    </source>
</evidence>
<dbReference type="Pfam" id="PF14501">
    <property type="entry name" value="HATPase_c_5"/>
    <property type="match status" value="1"/>
</dbReference>
<feature type="transmembrane region" description="Helical" evidence="1">
    <location>
        <begin position="31"/>
        <end position="58"/>
    </location>
</feature>
<keyword evidence="1" id="KW-0812">Transmembrane</keyword>
<keyword evidence="1" id="KW-0472">Membrane</keyword>
<proteinExistence type="predicted"/>
<dbReference type="PANTHER" id="PTHR40448">
    <property type="entry name" value="TWO-COMPONENT SENSOR HISTIDINE KINASE"/>
    <property type="match status" value="1"/>
</dbReference>
<reference evidence="3 4" key="1">
    <citation type="journal article" date="2023" name="Microbiol. Spectr.">
        <title>Symbiosis of Carpenter Bees with Uncharacterized Lactic Acid Bacteria Showing NAD Auxotrophy.</title>
        <authorList>
            <person name="Kawasaki S."/>
            <person name="Ozawa K."/>
            <person name="Mori T."/>
            <person name="Yamamoto A."/>
            <person name="Ito M."/>
            <person name="Ohkuma M."/>
            <person name="Sakamoto M."/>
            <person name="Matsutani M."/>
        </authorList>
    </citation>
    <scope>NUCLEOTIDE SEQUENCE [LARGE SCALE GENOMIC DNA]</scope>
    <source>
        <strain evidence="3 4">KimC2</strain>
    </source>
</reference>
<protein>
    <submittedName>
        <fullName evidence="3">ATPase</fullName>
    </submittedName>
</protein>
<feature type="transmembrane region" description="Helical" evidence="1">
    <location>
        <begin position="144"/>
        <end position="165"/>
    </location>
</feature>
<dbReference type="KEGG" id="xak:KIMC2_01860"/>
<feature type="transmembrane region" description="Helical" evidence="1">
    <location>
        <begin position="106"/>
        <end position="123"/>
    </location>
</feature>
<keyword evidence="4" id="KW-1185">Reference proteome</keyword>